<evidence type="ECO:0000313" key="3">
    <source>
        <dbReference type="Proteomes" id="UP001258017"/>
    </source>
</evidence>
<protein>
    <recommendedName>
        <fullName evidence="4">Proline dehydrogenase</fullName>
    </recommendedName>
</protein>
<sequence>MAFLRTVPRCCAGKKLLKRVPLPVVGLREQNVSIALVRLIERGYASTGGSATGSVQQPTDPLKPQPRQIDPLDLKFNDPVAAFKSKTTTELVRAYVVYQICSIEYIVENNMKVREKEEYADIKIIVGIQSREFRC</sequence>
<gene>
    <name evidence="2" type="ORF">KPH14_011057</name>
</gene>
<dbReference type="EMBL" id="JAIFRP010000080">
    <property type="protein sequence ID" value="KAK2579710.1"/>
    <property type="molecule type" value="Genomic_DNA"/>
</dbReference>
<accession>A0AAD9VMY3</accession>
<evidence type="ECO:0000313" key="2">
    <source>
        <dbReference type="EMBL" id="KAK2579710.1"/>
    </source>
</evidence>
<dbReference type="AlphaFoldDB" id="A0AAD9VMY3"/>
<name>A0AAD9VMY3_9HYME</name>
<reference evidence="2" key="2">
    <citation type="journal article" date="2023" name="Commun. Biol.">
        <title>Intrasexual cuticular hydrocarbon dimorphism in a wasp sheds light on hydrocarbon biosynthesis genes in Hymenoptera.</title>
        <authorList>
            <person name="Moris V.C."/>
            <person name="Podsiadlowski L."/>
            <person name="Martin S."/>
            <person name="Oeyen J.P."/>
            <person name="Donath A."/>
            <person name="Petersen M."/>
            <person name="Wilbrandt J."/>
            <person name="Misof B."/>
            <person name="Liedtke D."/>
            <person name="Thamm M."/>
            <person name="Scheiner R."/>
            <person name="Schmitt T."/>
            <person name="Niehuis O."/>
        </authorList>
    </citation>
    <scope>NUCLEOTIDE SEQUENCE</scope>
    <source>
        <strain evidence="2">GBR_01_08_01A</strain>
    </source>
</reference>
<keyword evidence="3" id="KW-1185">Reference proteome</keyword>
<comment type="caution">
    <text evidence="2">The sequence shown here is derived from an EMBL/GenBank/DDBJ whole genome shotgun (WGS) entry which is preliminary data.</text>
</comment>
<organism evidence="2 3">
    <name type="scientific">Odynerus spinipes</name>
    <dbReference type="NCBI Taxonomy" id="1348599"/>
    <lineage>
        <taxon>Eukaryota</taxon>
        <taxon>Metazoa</taxon>
        <taxon>Ecdysozoa</taxon>
        <taxon>Arthropoda</taxon>
        <taxon>Hexapoda</taxon>
        <taxon>Insecta</taxon>
        <taxon>Pterygota</taxon>
        <taxon>Neoptera</taxon>
        <taxon>Endopterygota</taxon>
        <taxon>Hymenoptera</taxon>
        <taxon>Apocrita</taxon>
        <taxon>Aculeata</taxon>
        <taxon>Vespoidea</taxon>
        <taxon>Vespidae</taxon>
        <taxon>Eumeninae</taxon>
        <taxon>Odynerus</taxon>
    </lineage>
</organism>
<feature type="region of interest" description="Disordered" evidence="1">
    <location>
        <begin position="47"/>
        <end position="66"/>
    </location>
</feature>
<evidence type="ECO:0008006" key="4">
    <source>
        <dbReference type="Google" id="ProtNLM"/>
    </source>
</evidence>
<proteinExistence type="predicted"/>
<evidence type="ECO:0000256" key="1">
    <source>
        <dbReference type="SAM" id="MobiDB-lite"/>
    </source>
</evidence>
<dbReference type="Proteomes" id="UP001258017">
    <property type="component" value="Unassembled WGS sequence"/>
</dbReference>
<reference evidence="2" key="1">
    <citation type="submission" date="2021-08" db="EMBL/GenBank/DDBJ databases">
        <authorList>
            <person name="Misof B."/>
            <person name="Oliver O."/>
            <person name="Podsiadlowski L."/>
            <person name="Donath A."/>
            <person name="Peters R."/>
            <person name="Mayer C."/>
            <person name="Rust J."/>
            <person name="Gunkel S."/>
            <person name="Lesny P."/>
            <person name="Martin S."/>
            <person name="Oeyen J.P."/>
            <person name="Petersen M."/>
            <person name="Panagiotis P."/>
            <person name="Wilbrandt J."/>
            <person name="Tanja T."/>
        </authorList>
    </citation>
    <scope>NUCLEOTIDE SEQUENCE</scope>
    <source>
        <strain evidence="2">GBR_01_08_01A</strain>
        <tissue evidence="2">Thorax + abdomen</tissue>
    </source>
</reference>